<evidence type="ECO:0000256" key="1">
    <source>
        <dbReference type="ARBA" id="ARBA00022618"/>
    </source>
</evidence>
<evidence type="ECO:0000256" key="5">
    <source>
        <dbReference type="ARBA" id="ARBA00022776"/>
    </source>
</evidence>
<dbReference type="EMBL" id="CAJMWW010000091">
    <property type="protein sequence ID" value="CAE6439230.1"/>
    <property type="molecule type" value="Genomic_DNA"/>
</dbReference>
<keyword evidence="7 11" id="KW-0802">TPR repeat</keyword>
<dbReference type="Pfam" id="PF00642">
    <property type="entry name" value="zf-CCCH"/>
    <property type="match status" value="2"/>
</dbReference>
<feature type="domain" description="C3H1-type" evidence="15">
    <location>
        <begin position="158"/>
        <end position="185"/>
    </location>
</feature>
<feature type="domain" description="C3H1-type" evidence="15">
    <location>
        <begin position="32"/>
        <end position="60"/>
    </location>
</feature>
<dbReference type="PROSITE" id="PS50103">
    <property type="entry name" value="ZF_C3H1"/>
    <property type="match status" value="2"/>
</dbReference>
<evidence type="ECO:0000256" key="4">
    <source>
        <dbReference type="ARBA" id="ARBA00022771"/>
    </source>
</evidence>
<keyword evidence="5" id="KW-0498">Mitosis</keyword>
<feature type="zinc finger region" description="C3H1-type" evidence="12">
    <location>
        <begin position="32"/>
        <end position="60"/>
    </location>
</feature>
<dbReference type="Pfam" id="PF13181">
    <property type="entry name" value="TPR_8"/>
    <property type="match status" value="1"/>
</dbReference>
<organism evidence="16 17">
    <name type="scientific">Rhizoctonia solani</name>
    <dbReference type="NCBI Taxonomy" id="456999"/>
    <lineage>
        <taxon>Eukaryota</taxon>
        <taxon>Fungi</taxon>
        <taxon>Dikarya</taxon>
        <taxon>Basidiomycota</taxon>
        <taxon>Agaricomycotina</taxon>
        <taxon>Agaricomycetes</taxon>
        <taxon>Cantharellales</taxon>
        <taxon>Ceratobasidiaceae</taxon>
        <taxon>Rhizoctonia</taxon>
    </lineage>
</organism>
<protein>
    <recommendedName>
        <fullName evidence="18">Anaphase-promoting complex subunit 8</fullName>
    </recommendedName>
</protein>
<evidence type="ECO:0000313" key="16">
    <source>
        <dbReference type="EMBL" id="CAE6439230.1"/>
    </source>
</evidence>
<proteinExistence type="predicted"/>
<dbReference type="InterPro" id="IPR007192">
    <property type="entry name" value="APC8"/>
</dbReference>
<dbReference type="GO" id="GO:0051301">
    <property type="term" value="P:cell division"/>
    <property type="evidence" value="ECO:0007669"/>
    <property type="project" value="UniProtKB-KW"/>
</dbReference>
<dbReference type="AlphaFoldDB" id="A0A8H3ATR1"/>
<evidence type="ECO:0000256" key="8">
    <source>
        <dbReference type="ARBA" id="ARBA00022833"/>
    </source>
</evidence>
<dbReference type="PROSITE" id="PS50005">
    <property type="entry name" value="TPR"/>
    <property type="match status" value="2"/>
</dbReference>
<evidence type="ECO:0000256" key="12">
    <source>
        <dbReference type="PROSITE-ProRule" id="PRU00723"/>
    </source>
</evidence>
<dbReference type="Gene3D" id="3.30.70.330">
    <property type="match status" value="1"/>
</dbReference>
<dbReference type="InterPro" id="IPR000504">
    <property type="entry name" value="RRM_dom"/>
</dbReference>
<dbReference type="GO" id="GO:0031145">
    <property type="term" value="P:anaphase-promoting complex-dependent catabolic process"/>
    <property type="evidence" value="ECO:0007669"/>
    <property type="project" value="TreeGrafter"/>
</dbReference>
<keyword evidence="4 12" id="KW-0863">Zinc-finger</keyword>
<dbReference type="GO" id="GO:0000398">
    <property type="term" value="P:mRNA splicing, via spliceosome"/>
    <property type="evidence" value="ECO:0007669"/>
    <property type="project" value="InterPro"/>
</dbReference>
<dbReference type="GO" id="GO:0045842">
    <property type="term" value="P:positive regulation of mitotic metaphase/anaphase transition"/>
    <property type="evidence" value="ECO:0007669"/>
    <property type="project" value="TreeGrafter"/>
</dbReference>
<gene>
    <name evidence="16" type="ORF">RDB_LOCUS88764</name>
</gene>
<keyword evidence="6" id="KW-0833">Ubl conjugation pathway</keyword>
<dbReference type="InterPro" id="IPR009145">
    <property type="entry name" value="U2AF_small"/>
</dbReference>
<dbReference type="InterPro" id="IPR012677">
    <property type="entry name" value="Nucleotide-bd_a/b_plait_sf"/>
</dbReference>
<dbReference type="Proteomes" id="UP000663841">
    <property type="component" value="Unassembled WGS sequence"/>
</dbReference>
<evidence type="ECO:0000259" key="15">
    <source>
        <dbReference type="PROSITE" id="PS50103"/>
    </source>
</evidence>
<evidence type="ECO:0000256" key="9">
    <source>
        <dbReference type="ARBA" id="ARBA00023306"/>
    </source>
</evidence>
<dbReference type="GO" id="GO:0003723">
    <property type="term" value="F:RNA binding"/>
    <property type="evidence" value="ECO:0007669"/>
    <property type="project" value="UniProtKB-UniRule"/>
</dbReference>
<dbReference type="SMART" id="SM00356">
    <property type="entry name" value="ZnF_C3H1"/>
    <property type="match status" value="2"/>
</dbReference>
<dbReference type="SMART" id="SM00028">
    <property type="entry name" value="TPR"/>
    <property type="match status" value="7"/>
</dbReference>
<dbReference type="PRINTS" id="PR01848">
    <property type="entry name" value="U2AUXFACTOR"/>
</dbReference>
<evidence type="ECO:0000256" key="11">
    <source>
        <dbReference type="PROSITE-ProRule" id="PRU00339"/>
    </source>
</evidence>
<feature type="compositionally biased region" description="Basic and acidic residues" evidence="13">
    <location>
        <begin position="222"/>
        <end position="247"/>
    </location>
</feature>
<feature type="domain" description="RRM" evidence="14">
    <location>
        <begin position="64"/>
        <end position="156"/>
    </location>
</feature>
<keyword evidence="10" id="KW-0694">RNA-binding</keyword>
<evidence type="ECO:0000313" key="17">
    <source>
        <dbReference type="Proteomes" id="UP000663841"/>
    </source>
</evidence>
<keyword evidence="3" id="KW-0677">Repeat</keyword>
<evidence type="ECO:0000256" key="3">
    <source>
        <dbReference type="ARBA" id="ARBA00022737"/>
    </source>
</evidence>
<dbReference type="SUPFAM" id="SSF48452">
    <property type="entry name" value="TPR-like"/>
    <property type="match status" value="2"/>
</dbReference>
<evidence type="ECO:0000256" key="7">
    <source>
        <dbReference type="ARBA" id="ARBA00022803"/>
    </source>
</evidence>
<keyword evidence="9" id="KW-0131">Cell cycle</keyword>
<dbReference type="GO" id="GO:0008270">
    <property type="term" value="F:zinc ion binding"/>
    <property type="evidence" value="ECO:0007669"/>
    <property type="project" value="UniProtKB-KW"/>
</dbReference>
<dbReference type="PROSITE" id="PS50102">
    <property type="entry name" value="RRM"/>
    <property type="match status" value="1"/>
</dbReference>
<dbReference type="Pfam" id="PF04049">
    <property type="entry name" value="ANAPC8"/>
    <property type="match status" value="1"/>
</dbReference>
<feature type="repeat" description="TPR" evidence="11">
    <location>
        <begin position="662"/>
        <end position="695"/>
    </location>
</feature>
<comment type="caution">
    <text evidence="16">The sequence shown here is derived from an EMBL/GenBank/DDBJ whole genome shotgun (WGS) entry which is preliminary data.</text>
</comment>
<sequence length="833" mass="94662">MIILTRATTAVVGRKHYLHIMASHLANIFGTEQDRVNCSFYYKIGACRHGDRCSRKHIRPPFSQTILLPNVYHNPAHNPNASYTDDQLQQDFDTTYEDLYCELAKYGNLVELHVCDNVGDHLIGNVYARYEWETEAQAAVDALNNRRPLYAELSPVTDFREACCRQNENGECNRGGFCNFMHLRLASKKLVSELKAGQRLDRRLNPPTTSGGAGGWEPPSSRNRDRERRSASPARKRDDDRHDRREGSTLSSILLGILRSGTVNMSQQAPVRELRQAIKDCTDRGLLAAAKWAGELLVAIPPEDRRHTSSFMHSTPARPSHGPRPSFSFSDTDTEHIALGDAALDEEEADLLEVAKTYYAMKELDRASYLLRDCKGPKARFLSIYCRYLAADRQAQDAWESKSGTREQENGAVNTELVDLLELLKNDTEPFLLFLKGVILARMNRRPEATEALIRSAKAYPWNWSCWKQLGRIVQDNDEFAGIRPHIGDHPAATLFSVTVMIDLHAHAEGALDLLDRVRATFPKSLYLQALRAQIFYHLRDFDEAEQIFEHVLAEDPYRVDEIDVYSNILYVMKKRARLSDIAHKFVKVAKDRPEVCCLVGNYHSLRSHHEPAIRYFQRAVLLDRTYLAAWTLMGHEFVELKNSQAAIEAYRRAIDVNRKDYRAWYGLGQTYEMIDMPQYALHYFQRATALRPYDIRMWQALASCYQTLQKYKDAIQCYRRALFGVDQLSREAAGLVHKLAQLYTQINDHEQAAKCHSRVVEIAIHSHSDVPIVEYAKSAMHCALWEISTGGDLAKARALLSRVAASAAEESGDAAARLRALDEAQGGDMVQN</sequence>
<evidence type="ECO:0000256" key="13">
    <source>
        <dbReference type="SAM" id="MobiDB-lite"/>
    </source>
</evidence>
<dbReference type="Pfam" id="PF13414">
    <property type="entry name" value="TPR_11"/>
    <property type="match status" value="1"/>
</dbReference>
<dbReference type="PANTHER" id="PTHR12558:SF10">
    <property type="entry name" value="CELL DIVISION CYCLE PROTEIN 23 HOMOLOG"/>
    <property type="match status" value="1"/>
</dbReference>
<feature type="region of interest" description="Disordered" evidence="13">
    <location>
        <begin position="197"/>
        <end position="247"/>
    </location>
</feature>
<dbReference type="FunFam" id="3.30.70.330:FF:000066">
    <property type="entry name" value="Splicing factor u2af 23 kDa subunit"/>
    <property type="match status" value="1"/>
</dbReference>
<evidence type="ECO:0000259" key="14">
    <source>
        <dbReference type="PROSITE" id="PS50102"/>
    </source>
</evidence>
<feature type="region of interest" description="Disordered" evidence="13">
    <location>
        <begin position="307"/>
        <end position="326"/>
    </location>
</feature>
<evidence type="ECO:0000256" key="2">
    <source>
        <dbReference type="ARBA" id="ARBA00022723"/>
    </source>
</evidence>
<feature type="repeat" description="TPR" evidence="11">
    <location>
        <begin position="628"/>
        <end position="661"/>
    </location>
</feature>
<evidence type="ECO:0008006" key="18">
    <source>
        <dbReference type="Google" id="ProtNLM"/>
    </source>
</evidence>
<dbReference type="SUPFAM" id="SSF54928">
    <property type="entry name" value="RNA-binding domain, RBD"/>
    <property type="match status" value="1"/>
</dbReference>
<dbReference type="PANTHER" id="PTHR12558">
    <property type="entry name" value="CELL DIVISION CYCLE 16,23,27"/>
    <property type="match status" value="1"/>
</dbReference>
<dbReference type="InterPro" id="IPR011990">
    <property type="entry name" value="TPR-like_helical_dom_sf"/>
</dbReference>
<evidence type="ECO:0000256" key="10">
    <source>
        <dbReference type="PROSITE-ProRule" id="PRU00176"/>
    </source>
</evidence>
<dbReference type="InterPro" id="IPR019734">
    <property type="entry name" value="TPR_rpt"/>
</dbReference>
<keyword evidence="8 12" id="KW-0862">Zinc</keyword>
<dbReference type="Gene3D" id="1.25.40.10">
    <property type="entry name" value="Tetratricopeptide repeat domain"/>
    <property type="match status" value="2"/>
</dbReference>
<feature type="zinc finger region" description="C3H1-type" evidence="12">
    <location>
        <begin position="158"/>
        <end position="185"/>
    </location>
</feature>
<dbReference type="InterPro" id="IPR035979">
    <property type="entry name" value="RBD_domain_sf"/>
</dbReference>
<reference evidence="16" key="1">
    <citation type="submission" date="2021-01" db="EMBL/GenBank/DDBJ databases">
        <authorList>
            <person name="Kaushik A."/>
        </authorList>
    </citation>
    <scope>NUCLEOTIDE SEQUENCE</scope>
    <source>
        <strain evidence="16">AG3-T5</strain>
    </source>
</reference>
<keyword evidence="1" id="KW-0132">Cell division</keyword>
<accession>A0A8H3ATR1</accession>
<name>A0A8H3ATR1_9AGAM</name>
<dbReference type="GO" id="GO:0089701">
    <property type="term" value="C:U2AF complex"/>
    <property type="evidence" value="ECO:0007669"/>
    <property type="project" value="InterPro"/>
</dbReference>
<keyword evidence="2 12" id="KW-0479">Metal-binding</keyword>
<evidence type="ECO:0000256" key="6">
    <source>
        <dbReference type="ARBA" id="ARBA00022786"/>
    </source>
</evidence>
<dbReference type="GO" id="GO:0005680">
    <property type="term" value="C:anaphase-promoting complex"/>
    <property type="evidence" value="ECO:0007669"/>
    <property type="project" value="InterPro"/>
</dbReference>
<dbReference type="InterPro" id="IPR000571">
    <property type="entry name" value="Znf_CCCH"/>
</dbReference>
<dbReference type="GO" id="GO:0016567">
    <property type="term" value="P:protein ubiquitination"/>
    <property type="evidence" value="ECO:0007669"/>
    <property type="project" value="TreeGrafter"/>
</dbReference>